<feature type="region of interest" description="Disordered" evidence="7">
    <location>
        <begin position="1"/>
        <end position="20"/>
    </location>
</feature>
<dbReference type="GO" id="GO:0016887">
    <property type="term" value="F:ATP hydrolysis activity"/>
    <property type="evidence" value="ECO:0007669"/>
    <property type="project" value="InterPro"/>
</dbReference>
<dbReference type="CDD" id="cd03262">
    <property type="entry name" value="ABC_HisP_GlnQ"/>
    <property type="match status" value="1"/>
</dbReference>
<dbReference type="RefSeq" id="WP_130628847.1">
    <property type="nucleotide sequence ID" value="NZ_CP036164.1"/>
</dbReference>
<reference evidence="9 10" key="1">
    <citation type="submission" date="2019-02" db="EMBL/GenBank/DDBJ databases">
        <title>Genomic data mining of an Antarctic deep-sea actinobacterium, Janibacterlimosus P3-3-X1.</title>
        <authorList>
            <person name="Liao L."/>
            <person name="Chen B."/>
        </authorList>
    </citation>
    <scope>NUCLEOTIDE SEQUENCE [LARGE SCALE GENOMIC DNA]</scope>
    <source>
        <strain evidence="9 10">P3-3-X1</strain>
    </source>
</reference>
<proteinExistence type="predicted"/>
<dbReference type="PANTHER" id="PTHR43166">
    <property type="entry name" value="AMINO ACID IMPORT ATP-BINDING PROTEIN"/>
    <property type="match status" value="1"/>
</dbReference>
<evidence type="ECO:0000256" key="7">
    <source>
        <dbReference type="SAM" id="MobiDB-lite"/>
    </source>
</evidence>
<evidence type="ECO:0000259" key="8">
    <source>
        <dbReference type="PROSITE" id="PS50893"/>
    </source>
</evidence>
<keyword evidence="6" id="KW-0472">Membrane</keyword>
<dbReference type="Gene3D" id="3.40.50.300">
    <property type="entry name" value="P-loop containing nucleotide triphosphate hydrolases"/>
    <property type="match status" value="1"/>
</dbReference>
<evidence type="ECO:0000313" key="10">
    <source>
        <dbReference type="Proteomes" id="UP000290408"/>
    </source>
</evidence>
<dbReference type="InterPro" id="IPR003593">
    <property type="entry name" value="AAA+_ATPase"/>
</dbReference>
<dbReference type="InterPro" id="IPR030679">
    <property type="entry name" value="ABC_ATPase_HisP-typ"/>
</dbReference>
<dbReference type="KEGG" id="jli:EXU32_04630"/>
<keyword evidence="2" id="KW-0813">Transport</keyword>
<dbReference type="SMART" id="SM00382">
    <property type="entry name" value="AAA"/>
    <property type="match status" value="1"/>
</dbReference>
<evidence type="ECO:0000256" key="5">
    <source>
        <dbReference type="ARBA" id="ARBA00022840"/>
    </source>
</evidence>
<keyword evidence="10" id="KW-1185">Reference proteome</keyword>
<dbReference type="Proteomes" id="UP000290408">
    <property type="component" value="Chromosome"/>
</dbReference>
<comment type="subcellular location">
    <subcellularLocation>
        <location evidence="1">Cell membrane</location>
        <topology evidence="1">Peripheral membrane protein</topology>
    </subcellularLocation>
</comment>
<accession>A0A4P6MVL8</accession>
<protein>
    <submittedName>
        <fullName evidence="9">Amino acid ABC transporter ATP-binding protein</fullName>
    </submittedName>
</protein>
<keyword evidence="4" id="KW-0547">Nucleotide-binding</keyword>
<dbReference type="SUPFAM" id="SSF52540">
    <property type="entry name" value="P-loop containing nucleoside triphosphate hydrolases"/>
    <property type="match status" value="1"/>
</dbReference>
<dbReference type="PANTHER" id="PTHR43166:SF35">
    <property type="entry name" value="L-CYSTINE IMPORT ATP-BINDING PROTEIN TCYN"/>
    <property type="match status" value="1"/>
</dbReference>
<name>A0A4P6MVL8_9MICO</name>
<dbReference type="STRING" id="1216970.GCA_001570985_01585"/>
<dbReference type="InterPro" id="IPR017871">
    <property type="entry name" value="ABC_transporter-like_CS"/>
</dbReference>
<evidence type="ECO:0000256" key="2">
    <source>
        <dbReference type="ARBA" id="ARBA00022448"/>
    </source>
</evidence>
<dbReference type="PROSITE" id="PS50893">
    <property type="entry name" value="ABC_TRANSPORTER_2"/>
    <property type="match status" value="1"/>
</dbReference>
<dbReference type="InterPro" id="IPR050086">
    <property type="entry name" value="MetN_ABC_transporter-like"/>
</dbReference>
<evidence type="ECO:0000256" key="6">
    <source>
        <dbReference type="ARBA" id="ARBA00023136"/>
    </source>
</evidence>
<organism evidence="9 10">
    <name type="scientific">Janibacter limosus</name>
    <dbReference type="NCBI Taxonomy" id="53458"/>
    <lineage>
        <taxon>Bacteria</taxon>
        <taxon>Bacillati</taxon>
        <taxon>Actinomycetota</taxon>
        <taxon>Actinomycetes</taxon>
        <taxon>Micrococcales</taxon>
        <taxon>Intrasporangiaceae</taxon>
        <taxon>Janibacter</taxon>
    </lineage>
</organism>
<evidence type="ECO:0000256" key="1">
    <source>
        <dbReference type="ARBA" id="ARBA00004202"/>
    </source>
</evidence>
<dbReference type="AlphaFoldDB" id="A0A4P6MVL8"/>
<dbReference type="InterPro" id="IPR027417">
    <property type="entry name" value="P-loop_NTPase"/>
</dbReference>
<dbReference type="EMBL" id="CP036164">
    <property type="protein sequence ID" value="QBF45610.1"/>
    <property type="molecule type" value="Genomic_DNA"/>
</dbReference>
<feature type="domain" description="ABC transporter" evidence="8">
    <location>
        <begin position="22"/>
        <end position="270"/>
    </location>
</feature>
<dbReference type="GO" id="GO:0005524">
    <property type="term" value="F:ATP binding"/>
    <property type="evidence" value="ECO:0007669"/>
    <property type="project" value="UniProtKB-KW"/>
</dbReference>
<keyword evidence="5 9" id="KW-0067">ATP-binding</keyword>
<dbReference type="OrthoDB" id="9802264at2"/>
<sequence>MSPSDAPVTTPRVPAASGTPVVSARNVRKSFGDKEVLRDISFDVPEGGVTVVLGPSGSGKTTLLRALGGLERPDAGTITIGDASVDFAQLTPNRHGRLPRAQREQEDALAAQSGFVFQGHNLFAHKTTLDNITEGPIVVQGEDPQSARERAKALLEQVGLSEHADKYPFQLSGGQQQRVGIARALALRPSVVLFDEPTSALDPETVGEVLTVMRDLAEQRWTMVVVTHEIRFAREVADDVLFIDGGVVVERGAPEQVILEPQEPRTQAFLKRILDPL</sequence>
<evidence type="ECO:0000256" key="3">
    <source>
        <dbReference type="ARBA" id="ARBA00022475"/>
    </source>
</evidence>
<dbReference type="InterPro" id="IPR003439">
    <property type="entry name" value="ABC_transporter-like_ATP-bd"/>
</dbReference>
<evidence type="ECO:0000313" key="9">
    <source>
        <dbReference type="EMBL" id="QBF45610.1"/>
    </source>
</evidence>
<dbReference type="GO" id="GO:0015424">
    <property type="term" value="F:ABC-type amino acid transporter activity"/>
    <property type="evidence" value="ECO:0007669"/>
    <property type="project" value="InterPro"/>
</dbReference>
<gene>
    <name evidence="9" type="ORF">EXU32_04630</name>
</gene>
<dbReference type="PIRSF" id="PIRSF039085">
    <property type="entry name" value="ABC_ATPase_HisP"/>
    <property type="match status" value="1"/>
</dbReference>
<keyword evidence="3" id="KW-1003">Cell membrane</keyword>
<dbReference type="GO" id="GO:0005886">
    <property type="term" value="C:plasma membrane"/>
    <property type="evidence" value="ECO:0007669"/>
    <property type="project" value="UniProtKB-SubCell"/>
</dbReference>
<evidence type="ECO:0000256" key="4">
    <source>
        <dbReference type="ARBA" id="ARBA00022741"/>
    </source>
</evidence>
<dbReference type="PROSITE" id="PS00211">
    <property type="entry name" value="ABC_TRANSPORTER_1"/>
    <property type="match status" value="1"/>
</dbReference>
<dbReference type="Pfam" id="PF00005">
    <property type="entry name" value="ABC_tran"/>
    <property type="match status" value="1"/>
</dbReference>